<evidence type="ECO:0000256" key="1">
    <source>
        <dbReference type="SAM" id="MobiDB-lite"/>
    </source>
</evidence>
<feature type="compositionally biased region" description="Low complexity" evidence="1">
    <location>
        <begin position="56"/>
        <end position="69"/>
    </location>
</feature>
<dbReference type="GO" id="GO:2001222">
    <property type="term" value="P:regulation of neuron migration"/>
    <property type="evidence" value="ECO:0007669"/>
    <property type="project" value="InterPro"/>
</dbReference>
<feature type="compositionally biased region" description="Low complexity" evidence="1">
    <location>
        <begin position="100"/>
        <end position="112"/>
    </location>
</feature>
<feature type="region of interest" description="Disordered" evidence="1">
    <location>
        <begin position="137"/>
        <end position="166"/>
    </location>
</feature>
<accession>S4RHS7</accession>
<organism evidence="2">
    <name type="scientific">Petromyzon marinus</name>
    <name type="common">Sea lamprey</name>
    <dbReference type="NCBI Taxonomy" id="7757"/>
    <lineage>
        <taxon>Eukaryota</taxon>
        <taxon>Metazoa</taxon>
        <taxon>Chordata</taxon>
        <taxon>Craniata</taxon>
        <taxon>Vertebrata</taxon>
        <taxon>Cyclostomata</taxon>
        <taxon>Hyperoartia</taxon>
        <taxon>Petromyzontiformes</taxon>
        <taxon>Petromyzontidae</taxon>
        <taxon>Petromyzon</taxon>
    </lineage>
</organism>
<reference evidence="2" key="2">
    <citation type="submission" date="2025-09" db="UniProtKB">
        <authorList>
            <consortium name="Ensembl"/>
        </authorList>
    </citation>
    <scope>IDENTIFICATION</scope>
</reference>
<dbReference type="InterPro" id="IPR033374">
    <property type="entry name" value="NSMF"/>
</dbReference>
<sequence length="534" mass="60071">MGTSVSKRRQMRAEAISSAAIKFRAVKSFGDYVQLGHMQGHERGGTVVVVSASAATTPSPCLQPPSLLQQKRRLSLSRSFSDEAAERTPATPAPSPSVPSIPSSSPSAVPAPHGGGGHSKENKGRRHLRWLHAISRGSHFSGSGGSSSSAGSSRDGGGGGSSVRERDSLECPACESLGVFKHSFDLEQEKAEQEALNSKKKLERMYSMDRISDDIECRSWFPSESMHMLHSTASTLQAYVCSAFRGYAERKRRKRELDPSAMVQRNFHKHLRMVGRHRGRAAVKMSHREKAFSVAISSPTEMRWSRNLVSGHDMQSTYERLHREPNSARWEEEREIELESCSRTDFIPPKVMLISSKVPKAEYIPNIIRKDDPSIIAILYDHEHATFSDILDEIEKKLNEYRRGCKIWKLLIYCQGGPGYLYLLKNKVATFAKLEKEDDLIMFWKCLGSLMSKINTELNVVHIMGCYVLGNHNGEKLLDSLKSIMGPYRVSFESPLELSAQGKKMIETYFSFRLYKLWKARQHSKLVDDFDEIL</sequence>
<dbReference type="PANTHER" id="PTHR32061">
    <property type="entry name" value="NMDA RECEPTOR SYNAPTONUCLEAR SIGNALING AND NEURONAL MIGRATION FACTOR"/>
    <property type="match status" value="1"/>
</dbReference>
<evidence type="ECO:0000313" key="2">
    <source>
        <dbReference type="Ensembl" id="ENSPMAP00000004759.1"/>
    </source>
</evidence>
<name>S4RHS7_PETMA</name>
<dbReference type="AlphaFoldDB" id="S4RHS7"/>
<reference evidence="2" key="1">
    <citation type="submission" date="2025-08" db="UniProtKB">
        <authorList>
            <consortium name="Ensembl"/>
        </authorList>
    </citation>
    <scope>IDENTIFICATION</scope>
</reference>
<dbReference type="Ensembl" id="ENSPMAT00000004778.1">
    <property type="protein sequence ID" value="ENSPMAP00000004759.1"/>
    <property type="gene ID" value="ENSPMAG00000004342.1"/>
</dbReference>
<protein>
    <submittedName>
        <fullName evidence="2">NMDA receptor synaptonuclear signaling and neuronal migration factor a</fullName>
    </submittedName>
</protein>
<feature type="compositionally biased region" description="Low complexity" evidence="1">
    <location>
        <begin position="137"/>
        <end position="153"/>
    </location>
</feature>
<dbReference type="HOGENOM" id="CLU_038476_2_0_1"/>
<proteinExistence type="predicted"/>
<feature type="region of interest" description="Disordered" evidence="1">
    <location>
        <begin position="56"/>
        <end position="123"/>
    </location>
</feature>
<dbReference type="GO" id="GO:0048168">
    <property type="term" value="P:regulation of neuronal synaptic plasticity"/>
    <property type="evidence" value="ECO:0007669"/>
    <property type="project" value="InterPro"/>
</dbReference>
<dbReference type="GeneTree" id="ENSGT00390000000459"/>